<dbReference type="eggNOG" id="arCOG01471">
    <property type="taxonomic scope" value="Archaea"/>
</dbReference>
<dbReference type="InterPro" id="IPR019903">
    <property type="entry name" value="RIC_family"/>
</dbReference>
<protein>
    <submittedName>
        <fullName evidence="2">Iron-sulfur cluster repair di-iron protein</fullName>
    </submittedName>
</protein>
<dbReference type="Proteomes" id="UP000011599">
    <property type="component" value="Unassembled WGS sequence"/>
</dbReference>
<dbReference type="EMBL" id="AOHW01000002">
    <property type="protein sequence ID" value="ELY46480.1"/>
    <property type="molecule type" value="Genomic_DNA"/>
</dbReference>
<dbReference type="GO" id="GO:0005737">
    <property type="term" value="C:cytoplasm"/>
    <property type="evidence" value="ECO:0007669"/>
    <property type="project" value="UniProtKB-SubCell"/>
</dbReference>
<dbReference type="PANTHER" id="PTHR36438">
    <property type="entry name" value="IRON-SULFUR CLUSTER REPAIR PROTEIN YTFE"/>
    <property type="match status" value="1"/>
</dbReference>
<comment type="caution">
    <text evidence="2">The sequence shown here is derived from an EMBL/GenBank/DDBJ whole genome shotgun (WGS) entry which is preliminary data.</text>
</comment>
<evidence type="ECO:0000313" key="3">
    <source>
        <dbReference type="Proteomes" id="UP000011599"/>
    </source>
</evidence>
<sequence>MREESHPELEAIESKFLVLEADVMEHIADEAETVFPEILTLDDETARADAEAERIHDAIDHLESDHDAAASHLETIRRLSDDYAVPSEACTSYRNMLD</sequence>
<dbReference type="RefSeq" id="WP_006087866.1">
    <property type="nucleotide sequence ID" value="NZ_AOHW01000002.1"/>
</dbReference>
<keyword evidence="3" id="KW-1185">Reference proteome</keyword>
<dbReference type="STRING" id="1114856.GCA_000383975_02027"/>
<dbReference type="PANTHER" id="PTHR36438:SF1">
    <property type="entry name" value="IRON-SULFUR CLUSTER REPAIR PROTEIN YTFE"/>
    <property type="match status" value="1"/>
</dbReference>
<comment type="subcellular location">
    <subcellularLocation>
        <location evidence="1">Cytoplasm</location>
    </subcellularLocation>
</comment>
<dbReference type="PATRIC" id="fig|1114856.3.peg.212"/>
<name>L9WAI0_9EURY</name>
<proteinExistence type="predicted"/>
<evidence type="ECO:0000256" key="1">
    <source>
        <dbReference type="ARBA" id="ARBA00004496"/>
    </source>
</evidence>
<accession>L9WAI0</accession>
<organism evidence="2 3">
    <name type="scientific">Natronorubrum tibetense GA33</name>
    <dbReference type="NCBI Taxonomy" id="1114856"/>
    <lineage>
        <taxon>Archaea</taxon>
        <taxon>Methanobacteriati</taxon>
        <taxon>Methanobacteriota</taxon>
        <taxon>Stenosarchaea group</taxon>
        <taxon>Halobacteria</taxon>
        <taxon>Halobacteriales</taxon>
        <taxon>Natrialbaceae</taxon>
        <taxon>Natronorubrum</taxon>
    </lineage>
</organism>
<reference evidence="2 3" key="1">
    <citation type="journal article" date="2014" name="PLoS Genet.">
        <title>Phylogenetically driven sequencing of extremely halophilic archaea reveals strategies for static and dynamic osmo-response.</title>
        <authorList>
            <person name="Becker E.A."/>
            <person name="Seitzer P.M."/>
            <person name="Tritt A."/>
            <person name="Larsen D."/>
            <person name="Krusor M."/>
            <person name="Yao A.I."/>
            <person name="Wu D."/>
            <person name="Madern D."/>
            <person name="Eisen J.A."/>
            <person name="Darling A.E."/>
            <person name="Facciotti M.T."/>
        </authorList>
    </citation>
    <scope>NUCLEOTIDE SEQUENCE [LARGE SCALE GENOMIC DNA]</scope>
    <source>
        <strain evidence="2 3">GA33</strain>
    </source>
</reference>
<dbReference type="AlphaFoldDB" id="L9WAI0"/>
<evidence type="ECO:0000313" key="2">
    <source>
        <dbReference type="EMBL" id="ELY46480.1"/>
    </source>
</evidence>
<gene>
    <name evidence="2" type="ORF">C496_01015</name>
</gene>
<dbReference type="OrthoDB" id="105876at2157"/>